<accession>A0ABP1DRB4</accession>
<evidence type="ECO:0000313" key="1">
    <source>
        <dbReference type="EMBL" id="CAL1709628.1"/>
    </source>
</evidence>
<gene>
    <name evidence="1" type="ORF">GFSPODELE1_LOCUS7433</name>
</gene>
<dbReference type="Proteomes" id="UP001497453">
    <property type="component" value="Chromosome 5"/>
</dbReference>
<proteinExistence type="predicted"/>
<evidence type="ECO:0000313" key="2">
    <source>
        <dbReference type="Proteomes" id="UP001497453"/>
    </source>
</evidence>
<protein>
    <submittedName>
        <fullName evidence="1">Uncharacterized protein</fullName>
    </submittedName>
</protein>
<reference evidence="2" key="1">
    <citation type="submission" date="2024-04" db="EMBL/GenBank/DDBJ databases">
        <authorList>
            <person name="Shaw F."/>
            <person name="Minotto A."/>
        </authorList>
    </citation>
    <scope>NUCLEOTIDE SEQUENCE [LARGE SCALE GENOMIC DNA]</scope>
</reference>
<keyword evidence="2" id="KW-1185">Reference proteome</keyword>
<dbReference type="EMBL" id="OZ037948">
    <property type="protein sequence ID" value="CAL1709628.1"/>
    <property type="molecule type" value="Genomic_DNA"/>
</dbReference>
<name>A0ABP1DRB4_9APHY</name>
<sequence length="99" mass="11194">MEPTAPSMLAQGGLEDVVNDHRSASRHPYRLTMYIEAQLPELLIQSIDTRIDCLEYFWLVDGLARSLRWPNWGIWTPNNLGHDWGGGGGGLLPVHKIDR</sequence>
<organism evidence="1 2">
    <name type="scientific">Somion occarium</name>
    <dbReference type="NCBI Taxonomy" id="3059160"/>
    <lineage>
        <taxon>Eukaryota</taxon>
        <taxon>Fungi</taxon>
        <taxon>Dikarya</taxon>
        <taxon>Basidiomycota</taxon>
        <taxon>Agaricomycotina</taxon>
        <taxon>Agaricomycetes</taxon>
        <taxon>Polyporales</taxon>
        <taxon>Cerrenaceae</taxon>
        <taxon>Somion</taxon>
    </lineage>
</organism>